<evidence type="ECO:0000256" key="2">
    <source>
        <dbReference type="ARBA" id="ARBA00022679"/>
    </source>
</evidence>
<keyword evidence="1 5" id="KW-0489">Methyltransferase</keyword>
<evidence type="ECO:0000256" key="3">
    <source>
        <dbReference type="ARBA" id="ARBA00022691"/>
    </source>
</evidence>
<dbReference type="PANTHER" id="PTHR22807">
    <property type="entry name" value="NOP2 YEAST -RELATED NOL1/NOP2/FMU SUN DOMAIN-CONTAINING"/>
    <property type="match status" value="1"/>
</dbReference>
<dbReference type="InterPro" id="IPR049560">
    <property type="entry name" value="MeTrfase_RsmB-F_NOP2_cat"/>
</dbReference>
<protein>
    <submittedName>
        <fullName evidence="8">rRNA small subunit methyltransferase B</fullName>
    </submittedName>
</protein>
<dbReference type="InterPro" id="IPR035926">
    <property type="entry name" value="NusB-like_sf"/>
</dbReference>
<dbReference type="GO" id="GO:0032259">
    <property type="term" value="P:methylation"/>
    <property type="evidence" value="ECO:0007669"/>
    <property type="project" value="UniProtKB-KW"/>
</dbReference>
<dbReference type="InterPro" id="IPR001678">
    <property type="entry name" value="MeTrfase_RsmB-F_NOP2_dom"/>
</dbReference>
<reference evidence="8 9" key="1">
    <citation type="submission" date="2020-10" db="EMBL/GenBank/DDBJ databases">
        <title>Draft genome and description of Brachybacterium epidermidis sp nov.</title>
        <authorList>
            <person name="Boxberger M."/>
            <person name="La Scola B."/>
        </authorList>
    </citation>
    <scope>NUCLEOTIDE SEQUENCE [LARGE SCALE GENOMIC DNA]</scope>
    <source>
        <strain evidence="8 9">Marseille-Q2903</strain>
    </source>
</reference>
<dbReference type="SUPFAM" id="SSF48013">
    <property type="entry name" value="NusB-like"/>
    <property type="match status" value="1"/>
</dbReference>
<feature type="active site" description="Nucleophile" evidence="5">
    <location>
        <position position="482"/>
    </location>
</feature>
<keyword evidence="4 5" id="KW-0694">RNA-binding</keyword>
<feature type="binding site" evidence="5">
    <location>
        <position position="429"/>
    </location>
    <ligand>
        <name>S-adenosyl-L-methionine</name>
        <dbReference type="ChEBI" id="CHEBI:59789"/>
    </ligand>
</feature>
<evidence type="ECO:0000256" key="4">
    <source>
        <dbReference type="ARBA" id="ARBA00022884"/>
    </source>
</evidence>
<dbReference type="InterPro" id="IPR029063">
    <property type="entry name" value="SAM-dependent_MTases_sf"/>
</dbReference>
<keyword evidence="3 5" id="KW-0949">S-adenosyl-L-methionine</keyword>
<dbReference type="RefSeq" id="WP_193866382.1">
    <property type="nucleotide sequence ID" value="NZ_JADEYR010000012.1"/>
</dbReference>
<dbReference type="PRINTS" id="PR02008">
    <property type="entry name" value="RCMTFAMILY"/>
</dbReference>
<evidence type="ECO:0000256" key="6">
    <source>
        <dbReference type="SAM" id="MobiDB-lite"/>
    </source>
</evidence>
<comment type="similarity">
    <text evidence="5">Belongs to the class I-like SAM-binding methyltransferase superfamily. RsmB/NOP family.</text>
</comment>
<name>A0ABR9W2I4_9MICO</name>
<gene>
    <name evidence="8" type="ORF">IOE58_10735</name>
</gene>
<keyword evidence="9" id="KW-1185">Reference proteome</keyword>
<sequence>MSPQDDASRPRRDGRGRRDDRSRRDERGRREGRGRREDRDRDEHGRGERPRHGRDAQGRERSGSRGQGGPRRGWSSSRPSERSRTATGSRQVAYEALAAVREDDAYANLVLPRLLRRHRLSGRDAAFATELFYGSLRARGRLDAILAACIDRGLDEVDGDVLDVMRLGAYQLVDMSVAPHAATSETVALARSAVGAGAASFVNAVLRRVGERTAEEWIAQVAPDREQDPAGHLAVVHSHPTWVVRALTDALAGHGRDRAEIDALLDAQNQAPAVSLVMRPGLTDLDEMIDNGAGRGHLSIFAATWPSGDPGGMDPVKEGRAAVQDEGSQLMALALGLGADELVLAEQDGPARWLDLCAGPGGKTALLGGLTPGSDAELLAIEVQPHRTELVDRAVATLQEAGCEITTRTADGTTIGREMPGHFSRVLADVPCSGLGALRRRPESRWRRSPGDIGQLAALQRDLLGSALDAAAPGGVVAYVTCSPHLAETRLVVTDVLRRRKDVEQLDARPAVAAGIHPELQDQVDLGPGPSVQLWPHVHGTDAMFIALLRKRSGQSPQNPSGSEEGPLS</sequence>
<accession>A0ABR9W2I4</accession>
<evidence type="ECO:0000256" key="1">
    <source>
        <dbReference type="ARBA" id="ARBA00022603"/>
    </source>
</evidence>
<dbReference type="PROSITE" id="PS51686">
    <property type="entry name" value="SAM_MT_RSMB_NOP"/>
    <property type="match status" value="1"/>
</dbReference>
<evidence type="ECO:0000313" key="8">
    <source>
        <dbReference type="EMBL" id="MBE9404639.1"/>
    </source>
</evidence>
<dbReference type="InterPro" id="IPR006027">
    <property type="entry name" value="NusB_RsmB_TIM44"/>
</dbReference>
<dbReference type="Pfam" id="PF01029">
    <property type="entry name" value="NusB"/>
    <property type="match status" value="1"/>
</dbReference>
<dbReference type="InterPro" id="IPR023267">
    <property type="entry name" value="RCMT"/>
</dbReference>
<dbReference type="GO" id="GO:0008168">
    <property type="term" value="F:methyltransferase activity"/>
    <property type="evidence" value="ECO:0007669"/>
    <property type="project" value="UniProtKB-KW"/>
</dbReference>
<dbReference type="CDD" id="cd02440">
    <property type="entry name" value="AdoMet_MTases"/>
    <property type="match status" value="1"/>
</dbReference>
<dbReference type="SUPFAM" id="SSF53335">
    <property type="entry name" value="S-adenosyl-L-methionine-dependent methyltransferases"/>
    <property type="match status" value="1"/>
</dbReference>
<feature type="binding site" evidence="5">
    <location>
        <begin position="357"/>
        <end position="363"/>
    </location>
    <ligand>
        <name>S-adenosyl-L-methionine</name>
        <dbReference type="ChEBI" id="CHEBI:59789"/>
    </ligand>
</feature>
<feature type="compositionally biased region" description="Basic and acidic residues" evidence="6">
    <location>
        <begin position="1"/>
        <end position="63"/>
    </location>
</feature>
<organism evidence="8 9">
    <name type="scientific">Brachybacterium epidermidis</name>
    <dbReference type="NCBI Taxonomy" id="2781983"/>
    <lineage>
        <taxon>Bacteria</taxon>
        <taxon>Bacillati</taxon>
        <taxon>Actinomycetota</taxon>
        <taxon>Actinomycetes</taxon>
        <taxon>Micrococcales</taxon>
        <taxon>Dermabacteraceae</taxon>
        <taxon>Brachybacterium</taxon>
    </lineage>
</organism>
<feature type="domain" description="SAM-dependent MTase RsmB/NOP-type" evidence="7">
    <location>
        <begin position="247"/>
        <end position="552"/>
    </location>
</feature>
<dbReference type="EMBL" id="JADEYR010000012">
    <property type="protein sequence ID" value="MBE9404639.1"/>
    <property type="molecule type" value="Genomic_DNA"/>
</dbReference>
<dbReference type="Gene3D" id="1.10.940.10">
    <property type="entry name" value="NusB-like"/>
    <property type="match status" value="1"/>
</dbReference>
<dbReference type="Pfam" id="PF01189">
    <property type="entry name" value="Methyltr_RsmB-F"/>
    <property type="match status" value="1"/>
</dbReference>
<dbReference type="Gene3D" id="3.40.50.150">
    <property type="entry name" value="Vaccinia Virus protein VP39"/>
    <property type="match status" value="1"/>
</dbReference>
<feature type="binding site" evidence="5">
    <location>
        <position position="411"/>
    </location>
    <ligand>
        <name>S-adenosyl-L-methionine</name>
        <dbReference type="ChEBI" id="CHEBI:59789"/>
    </ligand>
</feature>
<dbReference type="Proteomes" id="UP000644727">
    <property type="component" value="Unassembled WGS sequence"/>
</dbReference>
<evidence type="ECO:0000259" key="7">
    <source>
        <dbReference type="PROSITE" id="PS51686"/>
    </source>
</evidence>
<feature type="binding site" evidence="5">
    <location>
        <position position="382"/>
    </location>
    <ligand>
        <name>S-adenosyl-L-methionine</name>
        <dbReference type="ChEBI" id="CHEBI:59789"/>
    </ligand>
</feature>
<comment type="caution">
    <text evidence="8">The sequence shown here is derived from an EMBL/GenBank/DDBJ whole genome shotgun (WGS) entry which is preliminary data.</text>
</comment>
<evidence type="ECO:0000313" key="9">
    <source>
        <dbReference type="Proteomes" id="UP000644727"/>
    </source>
</evidence>
<evidence type="ECO:0000256" key="5">
    <source>
        <dbReference type="PROSITE-ProRule" id="PRU01023"/>
    </source>
</evidence>
<keyword evidence="2 5" id="KW-0808">Transferase</keyword>
<feature type="region of interest" description="Disordered" evidence="6">
    <location>
        <begin position="1"/>
        <end position="90"/>
    </location>
</feature>
<dbReference type="PANTHER" id="PTHR22807:SF53">
    <property type="entry name" value="RIBOSOMAL RNA SMALL SUBUNIT METHYLTRANSFERASE B-RELATED"/>
    <property type="match status" value="1"/>
</dbReference>
<proteinExistence type="inferred from homology"/>